<reference evidence="3" key="1">
    <citation type="submission" date="2022-11" db="UniProtKB">
        <authorList>
            <consortium name="WormBaseParasite"/>
        </authorList>
    </citation>
    <scope>IDENTIFICATION</scope>
</reference>
<dbReference type="WBParaSite" id="PDA_v2.g3606.t1">
    <property type="protein sequence ID" value="PDA_v2.g3606.t1"/>
    <property type="gene ID" value="PDA_v2.g3606"/>
</dbReference>
<evidence type="ECO:0000313" key="2">
    <source>
        <dbReference type="Proteomes" id="UP000887578"/>
    </source>
</evidence>
<protein>
    <submittedName>
        <fullName evidence="3">Uncharacterized protein</fullName>
    </submittedName>
</protein>
<dbReference type="AlphaFoldDB" id="A0A914QJ42"/>
<keyword evidence="2" id="KW-1185">Reference proteome</keyword>
<feature type="compositionally biased region" description="Polar residues" evidence="1">
    <location>
        <begin position="34"/>
        <end position="57"/>
    </location>
</feature>
<name>A0A914QJ42_9BILA</name>
<feature type="compositionally biased region" description="Basic and acidic residues" evidence="1">
    <location>
        <begin position="10"/>
        <end position="25"/>
    </location>
</feature>
<feature type="region of interest" description="Disordered" evidence="1">
    <location>
        <begin position="1"/>
        <end position="103"/>
    </location>
</feature>
<organism evidence="2 3">
    <name type="scientific">Panagrolaimus davidi</name>
    <dbReference type="NCBI Taxonomy" id="227884"/>
    <lineage>
        <taxon>Eukaryota</taxon>
        <taxon>Metazoa</taxon>
        <taxon>Ecdysozoa</taxon>
        <taxon>Nematoda</taxon>
        <taxon>Chromadorea</taxon>
        <taxon>Rhabditida</taxon>
        <taxon>Tylenchina</taxon>
        <taxon>Panagrolaimomorpha</taxon>
        <taxon>Panagrolaimoidea</taxon>
        <taxon>Panagrolaimidae</taxon>
        <taxon>Panagrolaimus</taxon>
    </lineage>
</organism>
<sequence>MPDQFDDNADWSRCEKKNDLEEEKRVSRHCRLSPINSLNNSPQRNRPSTFNENQNDKMQYYEPMHDLNSFSPVPDHYNDNADLSSCERNDSEEEKQKHVSYRHCRSSPTNSIVNVLTTSSPADNGDDADSMISSVVSEAPTFDCRRSFIDITQQLDQFDDISDCKCFFN</sequence>
<evidence type="ECO:0000313" key="3">
    <source>
        <dbReference type="WBParaSite" id="PDA_v2.g3606.t1"/>
    </source>
</evidence>
<accession>A0A914QJ42</accession>
<proteinExistence type="predicted"/>
<dbReference type="Proteomes" id="UP000887578">
    <property type="component" value="Unplaced"/>
</dbReference>
<evidence type="ECO:0000256" key="1">
    <source>
        <dbReference type="SAM" id="MobiDB-lite"/>
    </source>
</evidence>
<feature type="compositionally biased region" description="Basic and acidic residues" evidence="1">
    <location>
        <begin position="85"/>
        <end position="97"/>
    </location>
</feature>